<accession>A0A1S5YEE7</accession>
<evidence type="ECO:0000313" key="1">
    <source>
        <dbReference type="EMBL" id="AQQ80418.1"/>
    </source>
</evidence>
<dbReference type="InterPro" id="IPR010336">
    <property type="entry name" value="Baculo_ME53"/>
</dbReference>
<dbReference type="EMBL" id="KX855660">
    <property type="protein sequence ID" value="AQQ80418.1"/>
    <property type="molecule type" value="Genomic_DNA"/>
</dbReference>
<sequence length="298" mass="34576">MDKRAKFLSRELSHALMFMAEFARNAVLGHANLLLFTPSCHKCGKTFNKIYVESDVPYMFMVVKSWLEADVDRVRFSCLSCKHDPVEDVIELYPSFSLANLKKLMYSGTLKRFAFGFRQPSKKRCQRVGVDAEQVSRALDELVAAKSDRTEIESVTLRDANDDDDKAVAQDSVYHLRVDWGSDISFGVPSQFTHQLSARTGPHYLEVITREYEEFQPFYVFFPHRLDTQCGACAKKVCVVKKQKKVSPVLFCEKCGFTSPNYWVGVYPFWLDRYDFRRTYWKLHKKVNLMLYDVDVSL</sequence>
<dbReference type="Proteomes" id="UP000203651">
    <property type="component" value="Segment"/>
</dbReference>
<keyword evidence="2" id="KW-1185">Reference proteome</keyword>
<dbReference type="GO" id="GO:0008270">
    <property type="term" value="F:zinc ion binding"/>
    <property type="evidence" value="ECO:0007669"/>
    <property type="project" value="InterPro"/>
</dbReference>
<dbReference type="Pfam" id="PF06061">
    <property type="entry name" value="Baculo_ME53"/>
    <property type="match status" value="1"/>
</dbReference>
<organism evidence="1 2">
    <name type="scientific">Betabaculovirus altermyunipunctae</name>
    <dbReference type="NCBI Taxonomy" id="3051996"/>
    <lineage>
        <taxon>Viruses</taxon>
        <taxon>Viruses incertae sedis</taxon>
        <taxon>Naldaviricetes</taxon>
        <taxon>Lefavirales</taxon>
        <taxon>Baculoviridae</taxon>
        <taxon>Betabaculovirus</taxon>
    </lineage>
</organism>
<proteinExistence type="predicted"/>
<name>A0A1S5YEE7_9BBAC</name>
<evidence type="ECO:0000313" key="2">
    <source>
        <dbReference type="Proteomes" id="UP000203651"/>
    </source>
</evidence>
<dbReference type="KEGG" id="vg:39105830"/>
<dbReference type="GO" id="GO:0003677">
    <property type="term" value="F:DNA binding"/>
    <property type="evidence" value="ECO:0007669"/>
    <property type="project" value="InterPro"/>
</dbReference>
<protein>
    <submittedName>
        <fullName evidence="1">ME53</fullName>
    </submittedName>
</protein>
<dbReference type="GeneID" id="39105830"/>
<dbReference type="RefSeq" id="YP_009345870.1">
    <property type="nucleotide sequence ID" value="NC_033780.2"/>
</dbReference>
<reference evidence="1 2" key="1">
    <citation type="journal article" date="2017" name="PLoS ONE">
        <title>The Complete Genome Sequence of a Second Distinct Betabaculovirus from the True Armyworm, Mythimna unipuncta.</title>
        <authorList>
            <person name="Harrison R.L."/>
            <person name="Rowley D.L."/>
            <person name="Mowery J."/>
            <person name="Bauchan G.R."/>
            <person name="Theilmann D.A."/>
            <person name="Rohrmann G.F."/>
            <person name="Erlandson M.A."/>
        </authorList>
    </citation>
    <scope>NUCLEOTIDE SEQUENCE [LARGE SCALE GENOMIC DNA]</scope>
    <source>
        <strain evidence="1">MyunGV#8</strain>
    </source>
</reference>